<protein>
    <submittedName>
        <fullName evidence="2">Uncharacterized protein</fullName>
    </submittedName>
</protein>
<evidence type="ECO:0000313" key="4">
    <source>
        <dbReference type="Proteomes" id="UP000518091"/>
    </source>
</evidence>
<dbReference type="RefSeq" id="WP_181516208.1">
    <property type="nucleotide sequence ID" value="NZ_JABFUB010000019.1"/>
</dbReference>
<dbReference type="EMBL" id="JABFUB010000019">
    <property type="protein sequence ID" value="MCG6663292.1"/>
    <property type="molecule type" value="Genomic_DNA"/>
</dbReference>
<reference evidence="3 5" key="1">
    <citation type="submission" date="2020-05" db="EMBL/GenBank/DDBJ databases">
        <title>Comparative genomic analysis of denitrifying bacteria from Halomonas genus.</title>
        <authorList>
            <person name="Wang L."/>
            <person name="Shao Z."/>
        </authorList>
    </citation>
    <scope>NUCLEOTIDE SEQUENCE [LARGE SCALE GENOMIC DNA]</scope>
    <source>
        <strain evidence="3 5">DSM 17331</strain>
    </source>
</reference>
<sequence length="403" mass="46252">MSPTRIERVRLYELVWSRPMSHLAKEYGLPSQKLKEVCDKAGIPTPAPGHWQRIAAGKKVSQPPLPDAPPENSLLAIAPYTPRMRAPVPSGNAHGTDQGLELTPAARPKQKKRGVRSGPDLEVPAKLGRAHPIISGWQEEHKRQTEEAKKYRWGGVGFAPAPLTAMDRRRYRILSTLFKAIEKVGGKAIEEERKATAIEIEGEKIPFQLREKQKQVRRPLTESEKRWRSSGDRDWRQELKPTGKLIFEIKSYLPSGFKSQWLETDEISMENLLPEIFDTIQRVAPILANRTKERLEKRRLEEIAAHERYLAEQERKRDNNRWQRFLELADSWQQHEQARHFLAALTQLEIERDTSVGDMTLAEWLTWAEGRLAAGNPLSHGVEALFSDIEKITSYTSFKKPIY</sequence>
<dbReference type="AlphaFoldDB" id="A0A7V9W426"/>
<evidence type="ECO:0000313" key="5">
    <source>
        <dbReference type="Proteomes" id="UP000814353"/>
    </source>
</evidence>
<feature type="region of interest" description="Disordered" evidence="1">
    <location>
        <begin position="87"/>
        <end position="123"/>
    </location>
</feature>
<evidence type="ECO:0000313" key="2">
    <source>
        <dbReference type="EMBL" id="MBA2780599.1"/>
    </source>
</evidence>
<accession>A0A7V9W426</accession>
<dbReference type="Proteomes" id="UP000814353">
    <property type="component" value="Unassembled WGS sequence"/>
</dbReference>
<keyword evidence="5" id="KW-1185">Reference proteome</keyword>
<reference evidence="2 4" key="2">
    <citation type="submission" date="2020-07" db="EMBL/GenBank/DDBJ databases">
        <title>Identification of Halomonas strains.</title>
        <authorList>
            <person name="Xiao Z."/>
            <person name="Shen J."/>
        </authorList>
    </citation>
    <scope>NUCLEOTIDE SEQUENCE [LARGE SCALE GENOMIC DNA]</scope>
    <source>
        <strain evidence="2 4">DSM 17331</strain>
    </source>
</reference>
<proteinExistence type="predicted"/>
<organism evidence="2 4">
    <name type="scientific">Billgrantia kenyensis</name>
    <dbReference type="NCBI Taxonomy" id="321266"/>
    <lineage>
        <taxon>Bacteria</taxon>
        <taxon>Pseudomonadati</taxon>
        <taxon>Pseudomonadota</taxon>
        <taxon>Gammaproteobacteria</taxon>
        <taxon>Oceanospirillales</taxon>
        <taxon>Halomonadaceae</taxon>
        <taxon>Billgrantia</taxon>
    </lineage>
</organism>
<dbReference type="Proteomes" id="UP000518091">
    <property type="component" value="Unassembled WGS sequence"/>
</dbReference>
<name>A0A7V9W426_9GAMM</name>
<gene>
    <name evidence="2" type="ORF">H1D44_17060</name>
    <name evidence="3" type="ORF">HOP48_17310</name>
</gene>
<dbReference type="EMBL" id="JACEFT010000027">
    <property type="protein sequence ID" value="MBA2780599.1"/>
    <property type="molecule type" value="Genomic_DNA"/>
</dbReference>
<evidence type="ECO:0000256" key="1">
    <source>
        <dbReference type="SAM" id="MobiDB-lite"/>
    </source>
</evidence>
<evidence type="ECO:0000313" key="3">
    <source>
        <dbReference type="EMBL" id="MCG6663292.1"/>
    </source>
</evidence>
<comment type="caution">
    <text evidence="2">The sequence shown here is derived from an EMBL/GenBank/DDBJ whole genome shotgun (WGS) entry which is preliminary data.</text>
</comment>